<sequence>MGQAPALYGDAMVQLHSRRGFLRRLREGDRVIATVRDAWERPIRSLMHELGVPDDRFDETLFLYNALFDPREVLDLIDSGLSQEEALRHLTDAFYGAIRAHA</sequence>
<keyword evidence="2" id="KW-1185">Reference proteome</keyword>
<accession>A0A9X2G9M3</accession>
<comment type="caution">
    <text evidence="1">The sequence shown here is derived from an EMBL/GenBank/DDBJ whole genome shotgun (WGS) entry which is preliminary data.</text>
</comment>
<dbReference type="AlphaFoldDB" id="A0A9X2G9M3"/>
<dbReference type="RefSeq" id="WP_253740146.1">
    <property type="nucleotide sequence ID" value="NZ_BAABKA010000013.1"/>
</dbReference>
<dbReference type="EMBL" id="JAMZEB010000001">
    <property type="protein sequence ID" value="MCP2353607.1"/>
    <property type="molecule type" value="Genomic_DNA"/>
</dbReference>
<name>A0A9X2G9M3_9ACTN</name>
<protein>
    <submittedName>
        <fullName evidence="1">Uncharacterized protein</fullName>
    </submittedName>
</protein>
<dbReference type="Proteomes" id="UP001139648">
    <property type="component" value="Unassembled WGS sequence"/>
</dbReference>
<proteinExistence type="predicted"/>
<evidence type="ECO:0000313" key="2">
    <source>
        <dbReference type="Proteomes" id="UP001139648"/>
    </source>
</evidence>
<reference evidence="1" key="1">
    <citation type="submission" date="2022-06" db="EMBL/GenBank/DDBJ databases">
        <title>Sequencing the genomes of 1000 actinobacteria strains.</title>
        <authorList>
            <person name="Klenk H.-P."/>
        </authorList>
    </citation>
    <scope>NUCLEOTIDE SEQUENCE</scope>
    <source>
        <strain evidence="1">DSM 46694</strain>
    </source>
</reference>
<gene>
    <name evidence="1" type="ORF">HD597_000627</name>
</gene>
<organism evidence="1 2">
    <name type="scientific">Nonomuraea thailandensis</name>
    <dbReference type="NCBI Taxonomy" id="1188745"/>
    <lineage>
        <taxon>Bacteria</taxon>
        <taxon>Bacillati</taxon>
        <taxon>Actinomycetota</taxon>
        <taxon>Actinomycetes</taxon>
        <taxon>Streptosporangiales</taxon>
        <taxon>Streptosporangiaceae</taxon>
        <taxon>Nonomuraea</taxon>
    </lineage>
</organism>
<evidence type="ECO:0000313" key="1">
    <source>
        <dbReference type="EMBL" id="MCP2353607.1"/>
    </source>
</evidence>